<evidence type="ECO:0000256" key="4">
    <source>
        <dbReference type="ARBA" id="ARBA00022692"/>
    </source>
</evidence>
<dbReference type="CDD" id="cd13954">
    <property type="entry name" value="7tmA_OR"/>
    <property type="match status" value="1"/>
</dbReference>
<dbReference type="InterPro" id="IPR050516">
    <property type="entry name" value="Olfactory_GPCR"/>
</dbReference>
<comment type="subcellular location">
    <subcellularLocation>
        <location evidence="1 12">Cell membrane</location>
        <topology evidence="1 12">Multi-pass membrane protein</topology>
    </subcellularLocation>
</comment>
<dbReference type="PRINTS" id="PR00237">
    <property type="entry name" value="GPCRRHODOPSN"/>
</dbReference>
<evidence type="ECO:0000256" key="11">
    <source>
        <dbReference type="RuleBase" id="RU000688"/>
    </source>
</evidence>
<evidence type="ECO:0000313" key="14">
    <source>
        <dbReference type="Ensembl" id="ENSXETP00000032161"/>
    </source>
</evidence>
<keyword evidence="2 12" id="KW-1003">Cell membrane</keyword>
<evidence type="ECO:0000256" key="2">
    <source>
        <dbReference type="ARBA" id="ARBA00022475"/>
    </source>
</evidence>
<feature type="transmembrane region" description="Helical" evidence="12">
    <location>
        <begin position="243"/>
        <end position="266"/>
    </location>
</feature>
<feature type="transmembrane region" description="Helical" evidence="12">
    <location>
        <begin position="27"/>
        <end position="53"/>
    </location>
</feature>
<keyword evidence="6 12" id="KW-1133">Transmembrane helix</keyword>
<feature type="transmembrane region" description="Helical" evidence="12">
    <location>
        <begin position="145"/>
        <end position="167"/>
    </location>
</feature>
<feature type="transmembrane region" description="Helical" evidence="12">
    <location>
        <begin position="278"/>
        <end position="297"/>
    </location>
</feature>
<keyword evidence="10 11" id="KW-0807">Transducer</keyword>
<accession>L7N3G7</accession>
<feature type="domain" description="G-protein coupled receptors family 1 profile" evidence="13">
    <location>
        <begin position="46"/>
        <end position="295"/>
    </location>
</feature>
<feature type="transmembrane region" description="Helical" evidence="12">
    <location>
        <begin position="205"/>
        <end position="231"/>
    </location>
</feature>
<comment type="similarity">
    <text evidence="11">Belongs to the G-protein coupled receptor 1 family.</text>
</comment>
<dbReference type="Gene3D" id="1.20.1070.10">
    <property type="entry name" value="Rhodopsin 7-helix transmembrane proteins"/>
    <property type="match status" value="1"/>
</dbReference>
<dbReference type="GO" id="GO:0004930">
    <property type="term" value="F:G protein-coupled receptor activity"/>
    <property type="evidence" value="ECO:0007669"/>
    <property type="project" value="UniProtKB-KW"/>
</dbReference>
<sequence>MYSIPSVMKNLTPADRFILLGLTSTPYLQELCVLLILIIYIVTIAGNLLLIIVVGTSVQLQTPMYFFLCNLSIIDICFSSTIVPKLLINTVAHDKSISLFGCALQMFFHLALGCTECMILAAMAYDRYAAICKPLHYYKLMNKRVCICLASGSWAVSLINSAIHVVFTFQLPFCRSNHLNHFFCEIPPFLYISCRDTWFNEVAMYISASLIGIGSLSLTLISYVYIVLTILNMCSAEGKMKAFSTCASHLTVVLLYFVTLFFMYLHPHSDYYPETSKMVSLIYTVVTPMLNPIIYSIRNKEVKSSIKNKLFLNKRLL</sequence>
<protein>
    <recommendedName>
        <fullName evidence="12">Olfactory receptor</fullName>
    </recommendedName>
</protein>
<proteinExistence type="inferred from homology"/>
<keyword evidence="3 12" id="KW-0716">Sensory transduction</keyword>
<dbReference type="InterPro" id="IPR000276">
    <property type="entry name" value="GPCR_Rhodpsn"/>
</dbReference>
<evidence type="ECO:0000256" key="7">
    <source>
        <dbReference type="ARBA" id="ARBA00023040"/>
    </source>
</evidence>
<dbReference type="Ensembl" id="ENSXETT00000032161">
    <property type="protein sequence ID" value="ENSXETP00000032161"/>
    <property type="gene ID" value="ENSXETG00000049486"/>
</dbReference>
<evidence type="ECO:0000256" key="10">
    <source>
        <dbReference type="ARBA" id="ARBA00023224"/>
    </source>
</evidence>
<dbReference type="InParanoid" id="L7N3G7"/>
<reference evidence="14" key="1">
    <citation type="journal article" date="2010" name="Science">
        <title>The genome of the Western clawed frog Xenopus tropicalis.</title>
        <authorList>
            <person name="Hellsten U."/>
            <person name="Harland R.M."/>
            <person name="Gilchrist M.J."/>
            <person name="Hendrix D."/>
            <person name="Jurka J."/>
            <person name="Kapitonov V."/>
            <person name="Ovcharenko I."/>
            <person name="Putnam N.H."/>
            <person name="Shu S."/>
            <person name="Taher L."/>
            <person name="Blitz I.L."/>
            <person name="Blumberg B."/>
            <person name="Dichmann D.S."/>
            <person name="Dubchak I."/>
            <person name="Amaya E."/>
            <person name="Detter J.C."/>
            <person name="Fletcher R."/>
            <person name="Gerhard D.S."/>
            <person name="Goodstein D."/>
            <person name="Graves T."/>
            <person name="Grigoriev I.V."/>
            <person name="Grimwood J."/>
            <person name="Kawashima T."/>
            <person name="Lindquist E."/>
            <person name="Lucas S.M."/>
            <person name="Mead P.E."/>
            <person name="Mitros T."/>
            <person name="Ogino H."/>
            <person name="Ohta Y."/>
            <person name="Poliakov A.V."/>
            <person name="Pollet N."/>
            <person name="Robert J."/>
            <person name="Salamov A."/>
            <person name="Sater A.K."/>
            <person name="Schmutz J."/>
            <person name="Terry A."/>
            <person name="Vize P.D."/>
            <person name="Warren W.C."/>
            <person name="Wells D."/>
            <person name="Wills A."/>
            <person name="Wilson R.K."/>
            <person name="Zimmerman L.B."/>
            <person name="Zorn A.M."/>
            <person name="Grainger R."/>
            <person name="Grammer T."/>
            <person name="Khokha M.K."/>
            <person name="Richardson P.M."/>
            <person name="Rokhsar D.S."/>
        </authorList>
    </citation>
    <scope>NUCLEOTIDE SEQUENCE [LARGE SCALE GENOMIC DNA]</scope>
    <source>
        <strain evidence="14">Nigerian</strain>
    </source>
</reference>
<feature type="transmembrane region" description="Helical" evidence="12">
    <location>
        <begin position="103"/>
        <end position="125"/>
    </location>
</feature>
<keyword evidence="4 11" id="KW-0812">Transmembrane</keyword>
<keyword evidence="8 12" id="KW-0472">Membrane</keyword>
<keyword evidence="7 11" id="KW-0297">G-protein coupled receptor</keyword>
<keyword evidence="5 12" id="KW-0552">Olfaction</keyword>
<organism evidence="14">
    <name type="scientific">Xenopus tropicalis</name>
    <name type="common">Western clawed frog</name>
    <name type="synonym">Silurana tropicalis</name>
    <dbReference type="NCBI Taxonomy" id="8364"/>
    <lineage>
        <taxon>Eukaryota</taxon>
        <taxon>Metazoa</taxon>
        <taxon>Chordata</taxon>
        <taxon>Craniata</taxon>
        <taxon>Vertebrata</taxon>
        <taxon>Euteleostomi</taxon>
        <taxon>Amphibia</taxon>
        <taxon>Batrachia</taxon>
        <taxon>Anura</taxon>
        <taxon>Pipoidea</taxon>
        <taxon>Pipidae</taxon>
        <taxon>Xenopodinae</taxon>
        <taxon>Xenopus</taxon>
        <taxon>Silurana</taxon>
    </lineage>
</organism>
<dbReference type="InterPro" id="IPR017452">
    <property type="entry name" value="GPCR_Rhodpsn_7TM"/>
</dbReference>
<dbReference type="HOGENOM" id="CLU_012526_1_0_1"/>
<gene>
    <name evidence="14" type="primary">LOC101734973</name>
</gene>
<reference evidence="14" key="2">
    <citation type="submission" date="2013-01" db="UniProtKB">
        <authorList>
            <consortium name="Ensembl"/>
        </authorList>
    </citation>
    <scope>IDENTIFICATION</scope>
</reference>
<evidence type="ECO:0000256" key="5">
    <source>
        <dbReference type="ARBA" id="ARBA00022725"/>
    </source>
</evidence>
<evidence type="ECO:0000256" key="6">
    <source>
        <dbReference type="ARBA" id="ARBA00022989"/>
    </source>
</evidence>
<dbReference type="AlphaFoldDB" id="L7N3G7"/>
<keyword evidence="9 11" id="KW-0675">Receptor</keyword>
<dbReference type="PRINTS" id="PR00245">
    <property type="entry name" value="OLFACTORYR"/>
</dbReference>
<dbReference type="GO" id="GO:0005886">
    <property type="term" value="C:plasma membrane"/>
    <property type="evidence" value="ECO:0007669"/>
    <property type="project" value="UniProtKB-SubCell"/>
</dbReference>
<evidence type="ECO:0000256" key="12">
    <source>
        <dbReference type="RuleBase" id="RU363047"/>
    </source>
</evidence>
<name>L7N3G7_XENTR</name>
<feature type="transmembrane region" description="Helical" evidence="12">
    <location>
        <begin position="65"/>
        <end position="83"/>
    </location>
</feature>
<dbReference type="PANTHER" id="PTHR26452">
    <property type="entry name" value="OLFACTORY RECEPTOR"/>
    <property type="match status" value="1"/>
</dbReference>
<dbReference type="SUPFAM" id="SSF81321">
    <property type="entry name" value="Family A G protein-coupled receptor-like"/>
    <property type="match status" value="1"/>
</dbReference>
<dbReference type="PROSITE" id="PS50262">
    <property type="entry name" value="G_PROTEIN_RECEP_F1_2"/>
    <property type="match status" value="1"/>
</dbReference>
<dbReference type="PROSITE" id="PS00237">
    <property type="entry name" value="G_PROTEIN_RECEP_F1_1"/>
    <property type="match status" value="1"/>
</dbReference>
<evidence type="ECO:0000256" key="3">
    <source>
        <dbReference type="ARBA" id="ARBA00022606"/>
    </source>
</evidence>
<dbReference type="InterPro" id="IPR000725">
    <property type="entry name" value="Olfact_rcpt"/>
</dbReference>
<dbReference type="GO" id="GO:0004984">
    <property type="term" value="F:olfactory receptor activity"/>
    <property type="evidence" value="ECO:0007669"/>
    <property type="project" value="InterPro"/>
</dbReference>
<evidence type="ECO:0000256" key="1">
    <source>
        <dbReference type="ARBA" id="ARBA00004651"/>
    </source>
</evidence>
<dbReference type="FunFam" id="1.20.1070.10:FF:000001">
    <property type="entry name" value="Olfactory receptor"/>
    <property type="match status" value="1"/>
</dbReference>
<dbReference type="GeneTree" id="ENSGT01140000282578"/>
<evidence type="ECO:0000256" key="9">
    <source>
        <dbReference type="ARBA" id="ARBA00023170"/>
    </source>
</evidence>
<dbReference type="Pfam" id="PF13853">
    <property type="entry name" value="7tm_4"/>
    <property type="match status" value="1"/>
</dbReference>
<evidence type="ECO:0000256" key="8">
    <source>
        <dbReference type="ARBA" id="ARBA00023136"/>
    </source>
</evidence>
<evidence type="ECO:0000259" key="13">
    <source>
        <dbReference type="PROSITE" id="PS50262"/>
    </source>
</evidence>